<dbReference type="Pfam" id="PF00440">
    <property type="entry name" value="TetR_N"/>
    <property type="match status" value="1"/>
</dbReference>
<dbReference type="SUPFAM" id="SSF46689">
    <property type="entry name" value="Homeodomain-like"/>
    <property type="match status" value="1"/>
</dbReference>
<dbReference type="AlphaFoldDB" id="A0A3N7JM56"/>
<comment type="caution">
    <text evidence="6">The sequence shown here is derived from an EMBL/GenBank/DDBJ whole genome shotgun (WGS) entry which is preliminary data.</text>
</comment>
<name>A0A3N7JM56_9BURK</name>
<dbReference type="PRINTS" id="PR00455">
    <property type="entry name" value="HTHTETR"/>
</dbReference>
<dbReference type="InterPro" id="IPR011075">
    <property type="entry name" value="TetR_C"/>
</dbReference>
<evidence type="ECO:0000256" key="4">
    <source>
        <dbReference type="PROSITE-ProRule" id="PRU00335"/>
    </source>
</evidence>
<evidence type="ECO:0000313" key="6">
    <source>
        <dbReference type="EMBL" id="RQP22339.1"/>
    </source>
</evidence>
<evidence type="ECO:0000256" key="1">
    <source>
        <dbReference type="ARBA" id="ARBA00023015"/>
    </source>
</evidence>
<dbReference type="PANTHER" id="PTHR47506:SF3">
    <property type="entry name" value="HTH-TYPE TRANSCRIPTIONAL REGULATOR LMRA"/>
    <property type="match status" value="1"/>
</dbReference>
<keyword evidence="1" id="KW-0805">Transcription regulation</keyword>
<dbReference type="Gene3D" id="1.10.357.10">
    <property type="entry name" value="Tetracycline Repressor, domain 2"/>
    <property type="match status" value="1"/>
</dbReference>
<keyword evidence="2 4" id="KW-0238">DNA-binding</keyword>
<dbReference type="RefSeq" id="WP_124542553.1">
    <property type="nucleotide sequence ID" value="NZ_QUSW01000007.1"/>
</dbReference>
<evidence type="ECO:0000256" key="3">
    <source>
        <dbReference type="ARBA" id="ARBA00023163"/>
    </source>
</evidence>
<evidence type="ECO:0000256" key="2">
    <source>
        <dbReference type="ARBA" id="ARBA00023125"/>
    </source>
</evidence>
<keyword evidence="3" id="KW-0804">Transcription</keyword>
<proteinExistence type="predicted"/>
<dbReference type="InterPro" id="IPR009057">
    <property type="entry name" value="Homeodomain-like_sf"/>
</dbReference>
<reference evidence="6 7" key="2">
    <citation type="submission" date="2018-12" db="EMBL/GenBank/DDBJ databases">
        <title>Rhizobacter gummiphilus sp. nov., a rubber-degrading bacterium isolated from the soil of a botanical garden in Japan.</title>
        <authorList>
            <person name="Shunsuke S.S."/>
        </authorList>
    </citation>
    <scope>NUCLEOTIDE SEQUENCE [LARGE SCALE GENOMIC DNA]</scope>
    <source>
        <strain evidence="6 7">S-16</strain>
    </source>
</reference>
<evidence type="ECO:0000259" key="5">
    <source>
        <dbReference type="PROSITE" id="PS50977"/>
    </source>
</evidence>
<protein>
    <submittedName>
        <fullName evidence="6">TetR/AcrR family transcriptional regulator</fullName>
    </submittedName>
</protein>
<dbReference type="GO" id="GO:0003677">
    <property type="term" value="F:DNA binding"/>
    <property type="evidence" value="ECO:0007669"/>
    <property type="project" value="UniProtKB-UniRule"/>
</dbReference>
<dbReference type="OrthoDB" id="5293556at2"/>
<dbReference type="InterPro" id="IPR001647">
    <property type="entry name" value="HTH_TetR"/>
</dbReference>
<dbReference type="Proteomes" id="UP000267464">
    <property type="component" value="Unassembled WGS sequence"/>
</dbReference>
<dbReference type="SUPFAM" id="SSF48498">
    <property type="entry name" value="Tetracyclin repressor-like, C-terminal domain"/>
    <property type="match status" value="1"/>
</dbReference>
<organism evidence="6 7">
    <name type="scientific">Piscinibacter terrae</name>
    <dbReference type="NCBI Taxonomy" id="2496871"/>
    <lineage>
        <taxon>Bacteria</taxon>
        <taxon>Pseudomonadati</taxon>
        <taxon>Pseudomonadota</taxon>
        <taxon>Betaproteobacteria</taxon>
        <taxon>Burkholderiales</taxon>
        <taxon>Sphaerotilaceae</taxon>
        <taxon>Piscinibacter</taxon>
    </lineage>
</organism>
<feature type="domain" description="HTH tetR-type" evidence="5">
    <location>
        <begin position="14"/>
        <end position="74"/>
    </location>
</feature>
<feature type="DNA-binding region" description="H-T-H motif" evidence="4">
    <location>
        <begin position="37"/>
        <end position="56"/>
    </location>
</feature>
<dbReference type="InterPro" id="IPR036271">
    <property type="entry name" value="Tet_transcr_reg_TetR-rel_C_sf"/>
</dbReference>
<dbReference type="EMBL" id="QUSW01000007">
    <property type="protein sequence ID" value="RQP22339.1"/>
    <property type="molecule type" value="Genomic_DNA"/>
</dbReference>
<dbReference type="PROSITE" id="PS50977">
    <property type="entry name" value="HTH_TETR_2"/>
    <property type="match status" value="1"/>
</dbReference>
<dbReference type="Pfam" id="PF16925">
    <property type="entry name" value="TetR_C_13"/>
    <property type="match status" value="1"/>
</dbReference>
<accession>A0A3N7JM56</accession>
<reference evidence="6 7" key="1">
    <citation type="submission" date="2018-08" db="EMBL/GenBank/DDBJ databases">
        <authorList>
            <person name="Khan S.A."/>
            <person name="Jeon C.O."/>
            <person name="Chun B.H."/>
            <person name="Jeong S.E."/>
        </authorList>
    </citation>
    <scope>NUCLEOTIDE SEQUENCE [LARGE SCALE GENOMIC DNA]</scope>
    <source>
        <strain evidence="6 7">S-16</strain>
    </source>
</reference>
<keyword evidence="7" id="KW-1185">Reference proteome</keyword>
<evidence type="ECO:0000313" key="7">
    <source>
        <dbReference type="Proteomes" id="UP000267464"/>
    </source>
</evidence>
<gene>
    <name evidence="6" type="ORF">DZC73_22025</name>
</gene>
<sequence>MAEHPPTSPPTKGERTRAEIVRKSAELMNRQGFLAAPLSAVIEATGIQKGGLYRHFDSREALAHAAFDHAVGQIRDRFLAAIDGKADACERLLALLASYDGDTAELPLPGGCPIMNSAIESDHADEAMRQKAREAMSAWHEMLRRIVSAGLRDRQIRPGVSAQEVATVFIASIEGAVMLTHLHGDAWPWRAVRRHLASYVEHELRPQ</sequence>
<dbReference type="PANTHER" id="PTHR47506">
    <property type="entry name" value="TRANSCRIPTIONAL REGULATORY PROTEIN"/>
    <property type="match status" value="1"/>
</dbReference>